<keyword evidence="4" id="KW-1185">Reference proteome</keyword>
<dbReference type="PANTHER" id="PTHR43130:SF3">
    <property type="entry name" value="HTH-TYPE TRANSCRIPTIONAL REGULATOR RV1931C"/>
    <property type="match status" value="1"/>
</dbReference>
<dbReference type="EMBL" id="VVIW01000026">
    <property type="protein sequence ID" value="NHZ44046.1"/>
    <property type="molecule type" value="Genomic_DNA"/>
</dbReference>
<dbReference type="Proteomes" id="UP000819052">
    <property type="component" value="Unassembled WGS sequence"/>
</dbReference>
<reference evidence="3 4" key="1">
    <citation type="submission" date="2019-09" db="EMBL/GenBank/DDBJ databases">
        <title>Taxonomy of Antarctic Massilia spp.: description of Massilia rubra sp. nov., Massilia aquatica sp. nov., Massilia mucilaginosa sp. nov., Massilia frigida sp. nov. isolated from streams, lakes and regoliths.</title>
        <authorList>
            <person name="Holochova P."/>
            <person name="Sedlacek I."/>
            <person name="Kralova S."/>
            <person name="Maslanova I."/>
            <person name="Busse H.-J."/>
            <person name="Stankova E."/>
            <person name="Vrbovska V."/>
            <person name="Kovarovic V."/>
            <person name="Bartak M."/>
            <person name="Svec P."/>
            <person name="Pantucek R."/>
        </authorList>
    </citation>
    <scope>NUCLEOTIDE SEQUENCE [LARGE SCALE GENOMIC DNA]</scope>
    <source>
        <strain evidence="3 4">CCM 8693</strain>
    </source>
</reference>
<accession>A0ABX0MPC1</accession>
<evidence type="ECO:0000256" key="2">
    <source>
        <dbReference type="SAM" id="SignalP"/>
    </source>
</evidence>
<sequence>MRTRSPMPCCLVGLCYGAYALADAGLLDGKSASPHWTADSDFSARFPRVNRDMNALDVEQDKRITSAGAVHSGENTATALERTRSNDQ</sequence>
<dbReference type="InterPro" id="IPR029062">
    <property type="entry name" value="Class_I_gatase-like"/>
</dbReference>
<organism evidence="3 4">
    <name type="scientific">Massilia aquatica</name>
    <dbReference type="NCBI Taxonomy" id="2609000"/>
    <lineage>
        <taxon>Bacteria</taxon>
        <taxon>Pseudomonadati</taxon>
        <taxon>Pseudomonadota</taxon>
        <taxon>Betaproteobacteria</taxon>
        <taxon>Burkholderiales</taxon>
        <taxon>Oxalobacteraceae</taxon>
        <taxon>Telluria group</taxon>
        <taxon>Massilia</taxon>
    </lineage>
</organism>
<dbReference type="Gene3D" id="3.40.50.880">
    <property type="match status" value="1"/>
</dbReference>
<dbReference type="InterPro" id="IPR052158">
    <property type="entry name" value="INH-QAR"/>
</dbReference>
<comment type="caution">
    <text evidence="3">The sequence shown here is derived from an EMBL/GenBank/DDBJ whole genome shotgun (WGS) entry which is preliminary data.</text>
</comment>
<keyword evidence="2" id="KW-0732">Signal</keyword>
<name>A0ABX0MPC1_9BURK</name>
<feature type="signal peptide" evidence="2">
    <location>
        <begin position="1"/>
        <end position="20"/>
    </location>
</feature>
<feature type="region of interest" description="Disordered" evidence="1">
    <location>
        <begin position="65"/>
        <end position="88"/>
    </location>
</feature>
<proteinExistence type="predicted"/>
<dbReference type="SUPFAM" id="SSF52317">
    <property type="entry name" value="Class I glutamine amidotransferase-like"/>
    <property type="match status" value="1"/>
</dbReference>
<evidence type="ECO:0000313" key="4">
    <source>
        <dbReference type="Proteomes" id="UP000819052"/>
    </source>
</evidence>
<gene>
    <name evidence="3" type="ORF">F1609_28345</name>
</gene>
<protein>
    <submittedName>
        <fullName evidence="3">Uncharacterized protein</fullName>
    </submittedName>
</protein>
<dbReference type="RefSeq" id="WP_167080373.1">
    <property type="nucleotide sequence ID" value="NZ_VVIW01000026.1"/>
</dbReference>
<feature type="chain" id="PRO_5047504565" evidence="2">
    <location>
        <begin position="21"/>
        <end position="88"/>
    </location>
</feature>
<evidence type="ECO:0000313" key="3">
    <source>
        <dbReference type="EMBL" id="NHZ44046.1"/>
    </source>
</evidence>
<evidence type="ECO:0000256" key="1">
    <source>
        <dbReference type="SAM" id="MobiDB-lite"/>
    </source>
</evidence>
<dbReference type="PANTHER" id="PTHR43130">
    <property type="entry name" value="ARAC-FAMILY TRANSCRIPTIONAL REGULATOR"/>
    <property type="match status" value="1"/>
</dbReference>